<accession>A0A173TUG8</accession>
<sequence length="1538" mass="170740">MRVWIKRIGVICLIPIALVLLLSILLYIPPFQNFAVRKATEYAGKVTGMQIGIEQIRLSFPLDLTVKGVEVVNPPADTLLSLQSLTVRVRALPLLRKQVLVEAIDLRNVKVNTGTMIEGMEIKGFLGKLYLHADRIDLSEEKATFNTVDLSDTAITLLLNDSTSKEDTTSTPLNWVLKLDKISLDRVAFALQMPSDSLRLTAFVNKAGLNNGLVDLGAEQYKARNFDITNSTFAYDGNYAAPEQGLDFSHISLTNLNTSIDSILYQGKEINAHIKEFFVEERSGLKVSALAGNVRSDHEQIDVPDLLLQTPNSEVRLTATIPWSSLEDHPQGSMKALLNASLGKEDLLIAAGSLPEDFKKAYPDKPLAITAGVEGNLSSIRITQGDIMLPGAFQMNVTGSMESVTDSIRRTGEIQLKARSGNLDFLLAMLPASQRDQFAIPAGIQLKGEATVANQEYRTELVLTQDKGKVGLTARYNPVQLAYEANLRIDSLEPTHFMPKDSLFWLTASVKAEGRGTDPFSERTWAKLDGKISDIRYGASSVSDVSIDGSLEKNLLKVDLLSKYPLAKMDVSLNATLHKHEVKAMLIADVENMDLQGMHLMANPFATSFQLFAEAESNLDEDNTIDVTLGNWEVVTPKQSFKPKTLTLHARTDIDTTRVSFHAGDLGIILTGNDCIHHITDKLTKVSNDITLQLERDSTVNLEILRPLLPDMYLEVRAGQDNPIYNYLQTYYVDFKSIAMNAYTSPETGIRMDASIYDLARDTMQIDTIRAEMHQDSLGLLYSAQVIKNKYRQQQPFSAGLDGQIRYGFGDARLYFKDGKGETGLLLGIRADKIQNGVKFHLFPDDPIIAFRPFKLNPDNYVVVRSMKDIEANLRLSGDNNAALWIHSQAESDEMEEVHAELNQIDLGIISNAFSYIPPMKGILNADFQYAPSDSAFMVVADMNIDDLYYENERVGELMFNAVYLPLEQGNHQVDMHLFRDRKEVSAITALYQMGETDHISGTVEFMHFPLDIANPFIPDDMAKMGGDLDGTLAISGQSDKPMAEGYLILDTASVYVGAAGSTFRFDDKRIEIKNNRILFDQYGIYAYNKNPFIINGEVDFNDLSRMTANLKLTANNLQLLNVKKNEESLVYGKLFVNLNSTVRGPLDALTMRGDLQLLGGTNITYVLKDSPLTVQDRMSDMVTFTSFADTLRRRMPRKPPLPMGGMDMLMTIHIDPVVQANVDLSPDQSNHINLEGGGDLSFQYTPQGDMFLNGRYTLSGGTIKYSIPVIPLKEFNVQEGSYVQWTGNPMDPTLNLTATERVRTSVTLTGQSSPRLVNFDVGIELTQQLENLGLQFTLTAPEDMAMQEELTSKGPEERAKLAVSMLVTGMYLGGGGGGGKVNMNMGDALTSFLQSEINNIAGSALKSVDISFGMETYDDNGDAGGGTRTDYSFRFAKRFYNDRIRVVLGGRISTGENINNGQAQPFIDNVSVEYRLDSSGSRYVKLFHDKNYESLLEGEITETGAGIVLRKKMMHLRELFNFKKTKVKPVKEETEKE</sequence>
<feature type="transmembrane region" description="Helical" evidence="5">
    <location>
        <begin position="7"/>
        <end position="28"/>
    </location>
</feature>
<proteinExistence type="predicted"/>
<organism evidence="7 8">
    <name type="scientific">Parabacteroides distasonis</name>
    <dbReference type="NCBI Taxonomy" id="823"/>
    <lineage>
        <taxon>Bacteria</taxon>
        <taxon>Pseudomonadati</taxon>
        <taxon>Bacteroidota</taxon>
        <taxon>Bacteroidia</taxon>
        <taxon>Bacteroidales</taxon>
        <taxon>Tannerellaceae</taxon>
        <taxon>Parabacteroides</taxon>
    </lineage>
</organism>
<dbReference type="EMBL" id="CYXP01000003">
    <property type="protein sequence ID" value="CUN06572.1"/>
    <property type="molecule type" value="Genomic_DNA"/>
</dbReference>
<feature type="domain" description="Translocation and assembly module TamB C-terminal" evidence="6">
    <location>
        <begin position="1089"/>
        <end position="1492"/>
    </location>
</feature>
<evidence type="ECO:0000256" key="3">
    <source>
        <dbReference type="ARBA" id="ARBA00022989"/>
    </source>
</evidence>
<protein>
    <submittedName>
        <fullName evidence="7">Uncharacterized protein involved in outer membrane biogenesis</fullName>
    </submittedName>
</protein>
<dbReference type="GO" id="GO:0005886">
    <property type="term" value="C:plasma membrane"/>
    <property type="evidence" value="ECO:0007669"/>
    <property type="project" value="InterPro"/>
</dbReference>
<evidence type="ECO:0000256" key="2">
    <source>
        <dbReference type="ARBA" id="ARBA00022692"/>
    </source>
</evidence>
<reference evidence="7 8" key="1">
    <citation type="submission" date="2015-09" db="EMBL/GenBank/DDBJ databases">
        <authorList>
            <consortium name="Pathogen Informatics"/>
        </authorList>
    </citation>
    <scope>NUCLEOTIDE SEQUENCE [LARGE SCALE GENOMIC DNA]</scope>
    <source>
        <strain evidence="7 8">2789STDY5608872</strain>
    </source>
</reference>
<dbReference type="InterPro" id="IPR007452">
    <property type="entry name" value="TamB_C"/>
</dbReference>
<name>A0A173TUG8_PARDI</name>
<dbReference type="GO" id="GO:0009306">
    <property type="term" value="P:protein secretion"/>
    <property type="evidence" value="ECO:0007669"/>
    <property type="project" value="InterPro"/>
</dbReference>
<evidence type="ECO:0000313" key="8">
    <source>
        <dbReference type="Proteomes" id="UP000095591"/>
    </source>
</evidence>
<evidence type="ECO:0000259" key="6">
    <source>
        <dbReference type="Pfam" id="PF04357"/>
    </source>
</evidence>
<comment type="subcellular location">
    <subcellularLocation>
        <location evidence="1">Membrane</location>
        <topology evidence="1">Single-pass membrane protein</topology>
    </subcellularLocation>
</comment>
<evidence type="ECO:0000256" key="5">
    <source>
        <dbReference type="SAM" id="Phobius"/>
    </source>
</evidence>
<gene>
    <name evidence="7" type="ORF">ERS852429_01787</name>
</gene>
<keyword evidence="2 5" id="KW-0812">Transmembrane</keyword>
<dbReference type="PANTHER" id="PTHR36985:SF1">
    <property type="entry name" value="TRANSLOCATION AND ASSEMBLY MODULE SUBUNIT TAMB"/>
    <property type="match status" value="1"/>
</dbReference>
<dbReference type="PANTHER" id="PTHR36985">
    <property type="entry name" value="TRANSLOCATION AND ASSEMBLY MODULE SUBUNIT TAMB"/>
    <property type="match status" value="1"/>
</dbReference>
<evidence type="ECO:0000313" key="7">
    <source>
        <dbReference type="EMBL" id="CUN06572.1"/>
    </source>
</evidence>
<dbReference type="RefSeq" id="WP_057319234.1">
    <property type="nucleotide sequence ID" value="NZ_CYXP01000003.1"/>
</dbReference>
<keyword evidence="4 5" id="KW-0472">Membrane</keyword>
<evidence type="ECO:0000256" key="4">
    <source>
        <dbReference type="ARBA" id="ARBA00023136"/>
    </source>
</evidence>
<evidence type="ECO:0000256" key="1">
    <source>
        <dbReference type="ARBA" id="ARBA00004167"/>
    </source>
</evidence>
<dbReference type="Pfam" id="PF04357">
    <property type="entry name" value="TamB"/>
    <property type="match status" value="1"/>
</dbReference>
<keyword evidence="3 5" id="KW-1133">Transmembrane helix</keyword>
<dbReference type="Proteomes" id="UP000095591">
    <property type="component" value="Unassembled WGS sequence"/>
</dbReference>